<dbReference type="AlphaFoldDB" id="F8N8T5"/>
<evidence type="ECO:0000313" key="2">
    <source>
        <dbReference type="Proteomes" id="UP000002772"/>
    </source>
</evidence>
<name>F8N8T5_9BACT</name>
<dbReference type="RefSeq" id="WP_007575410.1">
    <property type="nucleotide sequence ID" value="NZ_BPTS01000002.1"/>
</dbReference>
<protein>
    <submittedName>
        <fullName evidence="1">Uncharacterized protein</fullName>
    </submittedName>
</protein>
<dbReference type="Proteomes" id="UP000002772">
    <property type="component" value="Unassembled WGS sequence"/>
</dbReference>
<accession>F8N8T5</accession>
<proteinExistence type="predicted"/>
<evidence type="ECO:0000313" key="1">
    <source>
        <dbReference type="EMBL" id="EGN57680.1"/>
    </source>
</evidence>
<keyword evidence="2" id="KW-1185">Reference proteome</keyword>
<organism evidence="1 2">
    <name type="scientific">Hallella multisaccharivorax DSM 17128</name>
    <dbReference type="NCBI Taxonomy" id="688246"/>
    <lineage>
        <taxon>Bacteria</taxon>
        <taxon>Pseudomonadati</taxon>
        <taxon>Bacteroidota</taxon>
        <taxon>Bacteroidia</taxon>
        <taxon>Bacteroidales</taxon>
        <taxon>Prevotellaceae</taxon>
        <taxon>Hallella</taxon>
    </lineage>
</organism>
<reference evidence="2" key="1">
    <citation type="journal article" date="2011" name="Stand. Genomic Sci.">
        <title>Non-contiguous finished genome sequence of the opportunistic oral pathogen Prevotella multisaccharivorax type strain (PPPA20).</title>
        <authorList>
            <person name="Pati A."/>
            <person name="Gronow S."/>
            <person name="Lu M."/>
            <person name="Lapidus A."/>
            <person name="Nolan M."/>
            <person name="Lucas S."/>
            <person name="Hammon N."/>
            <person name="Deshpande S."/>
            <person name="Cheng J.F."/>
            <person name="Tapia R."/>
            <person name="Han C."/>
            <person name="Goodwin L."/>
            <person name="Pitluck S."/>
            <person name="Liolios K."/>
            <person name="Pagani I."/>
            <person name="Mavromatis K."/>
            <person name="Mikhailova N."/>
            <person name="Huntemann M."/>
            <person name="Chen A."/>
            <person name="Palaniappan K."/>
            <person name="Land M."/>
            <person name="Hauser L."/>
            <person name="Detter J.C."/>
            <person name="Brambilla E.M."/>
            <person name="Rohde M."/>
            <person name="Goker M."/>
            <person name="Woyke T."/>
            <person name="Bristow J."/>
            <person name="Eisen J.A."/>
            <person name="Markowitz V."/>
            <person name="Hugenholtz P."/>
            <person name="Kyrpides N.C."/>
            <person name="Klenk H.P."/>
            <person name="Ivanova N."/>
        </authorList>
    </citation>
    <scope>NUCLEOTIDE SEQUENCE [LARGE SCALE GENOMIC DNA]</scope>
    <source>
        <strain evidence="2">DSM 17128</strain>
    </source>
</reference>
<dbReference type="EMBL" id="GL945017">
    <property type="protein sequence ID" value="EGN57680.1"/>
    <property type="molecule type" value="Genomic_DNA"/>
</dbReference>
<dbReference type="STRING" id="688246.Premu_2295"/>
<sequence>MTQLVVNIENDSLIPSLKKILKSIAGVVSVQSMKEVPSVTMYDEESGKHLNDKSIRVITDMESGKGLSKEFDNISDFMEDLQA</sequence>
<gene>
    <name evidence="1" type="ORF">Premu_2295</name>
</gene>
<dbReference type="HOGENOM" id="CLU_2539753_0_0_10"/>